<dbReference type="Proteomes" id="UP000682739">
    <property type="component" value="Chromosome"/>
</dbReference>
<keyword evidence="1" id="KW-0812">Transmembrane</keyword>
<keyword evidence="1" id="KW-1133">Transmembrane helix</keyword>
<organism evidence="2 3">
    <name type="scientific">Psychrosphaera ytuae</name>
    <dbReference type="NCBI Taxonomy" id="2820710"/>
    <lineage>
        <taxon>Bacteria</taxon>
        <taxon>Pseudomonadati</taxon>
        <taxon>Pseudomonadota</taxon>
        <taxon>Gammaproteobacteria</taxon>
        <taxon>Alteromonadales</taxon>
        <taxon>Pseudoalteromonadaceae</taxon>
        <taxon>Psychrosphaera</taxon>
    </lineage>
</organism>
<protein>
    <submittedName>
        <fullName evidence="2">PepSY domain-containing protein</fullName>
    </submittedName>
</protein>
<dbReference type="KEGG" id="psym:J1N51_03340"/>
<keyword evidence="3" id="KW-1185">Reference proteome</keyword>
<name>A0A975DCV1_9GAMM</name>
<feature type="transmembrane region" description="Helical" evidence="1">
    <location>
        <begin position="12"/>
        <end position="32"/>
    </location>
</feature>
<evidence type="ECO:0000256" key="1">
    <source>
        <dbReference type="SAM" id="Phobius"/>
    </source>
</evidence>
<reference evidence="2" key="1">
    <citation type="submission" date="2021-03" db="EMBL/GenBank/DDBJ databases">
        <title>Description of Psychrosphaera ytuae sp. nov. isolated from deep sea sediment of South China Sea.</title>
        <authorList>
            <person name="Zhang J."/>
            <person name="Xu X.-D."/>
        </authorList>
    </citation>
    <scope>NUCLEOTIDE SEQUENCE</scope>
    <source>
        <strain evidence="2">MTZ26</strain>
    </source>
</reference>
<proteinExistence type="predicted"/>
<feature type="transmembrane region" description="Helical" evidence="1">
    <location>
        <begin position="202"/>
        <end position="223"/>
    </location>
</feature>
<gene>
    <name evidence="2" type="ORF">J1N51_03340</name>
</gene>
<evidence type="ECO:0000313" key="3">
    <source>
        <dbReference type="Proteomes" id="UP000682739"/>
    </source>
</evidence>
<evidence type="ECO:0000313" key="2">
    <source>
        <dbReference type="EMBL" id="QTH64523.1"/>
    </source>
</evidence>
<sequence length="239" mass="27225">MLRLSRKYHKWLMAFTGIQFLFWSITGVYMVSMDIHYIHGESIVKQQKTALNLDDIRYTIDQLAADFPNADQISLSSLQGLPVYRFNNGESGKVMVDAVSGKVVPPIDETSAKQIANYYYNGSTDIVSVTQMSSVSDMPAELSPRHLPFWQIQYQGFLTPTLYVSQHSGEIVAKRHDLWRLFDWMWRFHIMDYDDGENVGNWLLFLFALFGVGAAVTGGVLTFHHVGVVKYRAIKGRTS</sequence>
<accession>A0A975DCV1</accession>
<dbReference type="EMBL" id="CP072110">
    <property type="protein sequence ID" value="QTH64523.1"/>
    <property type="molecule type" value="Genomic_DNA"/>
</dbReference>
<dbReference type="AlphaFoldDB" id="A0A975DCV1"/>
<keyword evidence="1" id="KW-0472">Membrane</keyword>